<evidence type="ECO:0000256" key="6">
    <source>
        <dbReference type="ARBA" id="ARBA00022840"/>
    </source>
</evidence>
<keyword evidence="5 8" id="KW-0547">Nucleotide-binding</keyword>
<dbReference type="SUPFAM" id="SSF56037">
    <property type="entry name" value="PheT/TilS domain"/>
    <property type="match status" value="1"/>
</dbReference>
<name>A0ABT2SLJ4_9FIRM</name>
<comment type="similarity">
    <text evidence="8">Belongs to the tRNA(Ile)-lysidine synthase family.</text>
</comment>
<gene>
    <name evidence="8 10" type="primary">tilS</name>
    <name evidence="10" type="ORF">OCV47_08340</name>
</gene>
<keyword evidence="6 8" id="KW-0067">ATP-binding</keyword>
<dbReference type="InterPro" id="IPR011063">
    <property type="entry name" value="TilS/TtcA_N"/>
</dbReference>
<dbReference type="Pfam" id="PF01171">
    <property type="entry name" value="ATP_bind_3"/>
    <property type="match status" value="1"/>
</dbReference>
<evidence type="ECO:0000256" key="7">
    <source>
        <dbReference type="ARBA" id="ARBA00048539"/>
    </source>
</evidence>
<dbReference type="Proteomes" id="UP001652338">
    <property type="component" value="Unassembled WGS sequence"/>
</dbReference>
<dbReference type="NCBIfam" id="TIGR02433">
    <property type="entry name" value="lysidine_TilS_C"/>
    <property type="match status" value="1"/>
</dbReference>
<feature type="domain" description="Lysidine-tRNA(Ile) synthetase C-terminal" evidence="9">
    <location>
        <begin position="380"/>
        <end position="452"/>
    </location>
</feature>
<evidence type="ECO:0000256" key="1">
    <source>
        <dbReference type="ARBA" id="ARBA00004496"/>
    </source>
</evidence>
<evidence type="ECO:0000256" key="5">
    <source>
        <dbReference type="ARBA" id="ARBA00022741"/>
    </source>
</evidence>
<keyword evidence="2 8" id="KW-0963">Cytoplasm</keyword>
<dbReference type="InterPro" id="IPR012094">
    <property type="entry name" value="tRNA_Ile_lys_synt"/>
</dbReference>
<dbReference type="PANTHER" id="PTHR43033">
    <property type="entry name" value="TRNA(ILE)-LYSIDINE SYNTHASE-RELATED"/>
    <property type="match status" value="1"/>
</dbReference>
<dbReference type="EC" id="6.3.4.19" evidence="8"/>
<dbReference type="HAMAP" id="MF_01161">
    <property type="entry name" value="tRNA_Ile_lys_synt"/>
    <property type="match status" value="1"/>
</dbReference>
<evidence type="ECO:0000256" key="3">
    <source>
        <dbReference type="ARBA" id="ARBA00022598"/>
    </source>
</evidence>
<comment type="caution">
    <text evidence="10">The sequence shown here is derived from an EMBL/GenBank/DDBJ whole genome shotgun (WGS) entry which is preliminary data.</text>
</comment>
<dbReference type="SUPFAM" id="SSF82829">
    <property type="entry name" value="MesJ substrate recognition domain-like"/>
    <property type="match status" value="1"/>
</dbReference>
<protein>
    <recommendedName>
        <fullName evidence="8">tRNA(Ile)-lysidine synthase</fullName>
        <ecNumber evidence="8">6.3.4.19</ecNumber>
    </recommendedName>
    <alternativeName>
        <fullName evidence="8">tRNA(Ile)-2-lysyl-cytidine synthase</fullName>
    </alternativeName>
    <alternativeName>
        <fullName evidence="8">tRNA(Ile)-lysidine synthetase</fullName>
    </alternativeName>
</protein>
<evidence type="ECO:0000256" key="2">
    <source>
        <dbReference type="ARBA" id="ARBA00022490"/>
    </source>
</evidence>
<comment type="catalytic activity">
    <reaction evidence="7 8">
        <text>cytidine(34) in tRNA(Ile2) + L-lysine + ATP = lysidine(34) in tRNA(Ile2) + AMP + diphosphate + H(+)</text>
        <dbReference type="Rhea" id="RHEA:43744"/>
        <dbReference type="Rhea" id="RHEA-COMP:10625"/>
        <dbReference type="Rhea" id="RHEA-COMP:10670"/>
        <dbReference type="ChEBI" id="CHEBI:15378"/>
        <dbReference type="ChEBI" id="CHEBI:30616"/>
        <dbReference type="ChEBI" id="CHEBI:32551"/>
        <dbReference type="ChEBI" id="CHEBI:33019"/>
        <dbReference type="ChEBI" id="CHEBI:82748"/>
        <dbReference type="ChEBI" id="CHEBI:83665"/>
        <dbReference type="ChEBI" id="CHEBI:456215"/>
        <dbReference type="EC" id="6.3.4.19"/>
    </reaction>
</comment>
<proteinExistence type="inferred from homology"/>
<comment type="domain">
    <text evidence="8">The N-terminal region contains the highly conserved SGGXDS motif, predicted to be a P-loop motif involved in ATP binding.</text>
</comment>
<comment type="function">
    <text evidence="8">Ligates lysine onto the cytidine present at position 34 of the AUA codon-specific tRNA(Ile) that contains the anticodon CAU, in an ATP-dependent manner. Cytidine is converted to lysidine, thus changing the amino acid specificity of the tRNA from methionine to isoleucine.</text>
</comment>
<dbReference type="SMART" id="SM00977">
    <property type="entry name" value="TilS_C"/>
    <property type="match status" value="1"/>
</dbReference>
<dbReference type="InterPro" id="IPR012795">
    <property type="entry name" value="tRNA_Ile_lys_synt_N"/>
</dbReference>
<dbReference type="CDD" id="cd01992">
    <property type="entry name" value="TilS_N"/>
    <property type="match status" value="1"/>
</dbReference>
<comment type="subcellular location">
    <subcellularLocation>
        <location evidence="1 8">Cytoplasm</location>
    </subcellularLocation>
</comment>
<reference evidence="10 11" key="1">
    <citation type="journal article" date="2021" name="ISME Commun">
        <title>Automated analysis of genomic sequences facilitates high-throughput and comprehensive description of bacteria.</title>
        <authorList>
            <person name="Hitch T.C.A."/>
        </authorList>
    </citation>
    <scope>NUCLEOTIDE SEQUENCE [LARGE SCALE GENOMIC DNA]</scope>
    <source>
        <strain evidence="10 11">Sanger_29</strain>
    </source>
</reference>
<evidence type="ECO:0000256" key="8">
    <source>
        <dbReference type="HAMAP-Rule" id="MF_01161"/>
    </source>
</evidence>
<dbReference type="Gene3D" id="3.40.50.620">
    <property type="entry name" value="HUPs"/>
    <property type="match status" value="1"/>
</dbReference>
<feature type="binding site" evidence="8">
    <location>
        <begin position="25"/>
        <end position="30"/>
    </location>
    <ligand>
        <name>ATP</name>
        <dbReference type="ChEBI" id="CHEBI:30616"/>
    </ligand>
</feature>
<evidence type="ECO:0000313" key="11">
    <source>
        <dbReference type="Proteomes" id="UP001652338"/>
    </source>
</evidence>
<dbReference type="InterPro" id="IPR014729">
    <property type="entry name" value="Rossmann-like_a/b/a_fold"/>
</dbReference>
<dbReference type="PANTHER" id="PTHR43033:SF1">
    <property type="entry name" value="TRNA(ILE)-LYSIDINE SYNTHASE-RELATED"/>
    <property type="match status" value="1"/>
</dbReference>
<dbReference type="InterPro" id="IPR012796">
    <property type="entry name" value="Lysidine-tRNA-synth_C"/>
</dbReference>
<accession>A0ABT2SLJ4</accession>
<dbReference type="SUPFAM" id="SSF52402">
    <property type="entry name" value="Adenine nucleotide alpha hydrolases-like"/>
    <property type="match status" value="1"/>
</dbReference>
<evidence type="ECO:0000256" key="4">
    <source>
        <dbReference type="ARBA" id="ARBA00022694"/>
    </source>
</evidence>
<keyword evidence="3 8" id="KW-0436">Ligase</keyword>
<keyword evidence="4 8" id="KW-0819">tRNA processing</keyword>
<evidence type="ECO:0000259" key="9">
    <source>
        <dbReference type="SMART" id="SM00977"/>
    </source>
</evidence>
<evidence type="ECO:0000313" key="10">
    <source>
        <dbReference type="EMBL" id="MCU6725356.1"/>
    </source>
</evidence>
<dbReference type="RefSeq" id="WP_256297478.1">
    <property type="nucleotide sequence ID" value="NZ_JAOQKE010000008.1"/>
</dbReference>
<dbReference type="EMBL" id="JAOQKE010000008">
    <property type="protein sequence ID" value="MCU6725356.1"/>
    <property type="molecule type" value="Genomic_DNA"/>
</dbReference>
<dbReference type="Pfam" id="PF11734">
    <property type="entry name" value="TilS_C"/>
    <property type="match status" value="1"/>
</dbReference>
<dbReference type="Gene3D" id="1.20.59.20">
    <property type="match status" value="1"/>
</dbReference>
<dbReference type="GO" id="GO:0032267">
    <property type="term" value="F:tRNA(Ile)-lysidine synthase activity"/>
    <property type="evidence" value="ECO:0007669"/>
    <property type="project" value="UniProtKB-EC"/>
</dbReference>
<dbReference type="NCBIfam" id="TIGR02432">
    <property type="entry name" value="lysidine_TilS_N"/>
    <property type="match status" value="1"/>
</dbReference>
<sequence>MQKAFQTIEKYHMIQPGDRVLAGVSGGADSVCLLFTLLEYRKKVSFDIKAVHVEHGIRGEESRQDAVYVEALCQKQNVEYECVSVDIPAMAVTEKLSTEEAGRLARYQIFEEISKSWHADKIAVAHNQNDQAETILWNLARGSGLDGAAGIRPVRDRIIRPLLECSRPEIEAYLKQKSITWREDRTNQELDYTRNIIRNCLLPEMAEKLNTGTIQHLAQFGTEMQQTREFLQELVEEACQKIARVRPGQVQIDLHQMKKEKEFLQERIIRFCMKEAGCGLKDIQRTHIQSVRELMEKQSGRQIQLPGGWLVRRTFDQLVIEQDAGKNGEIQQQKILLKIPGETQTPWGTFTTKIIFNENQSIPQKKYTKWLSYDKITTGICLRTRQSGDFLIVNRQGGHKKLKSYFTDEKIPAEKRNQIPLLTVEQEVIWITGYRISEGYKVEKNTKEILEITYKEAVSWQKISES</sequence>
<keyword evidence="11" id="KW-1185">Reference proteome</keyword>
<organism evidence="10 11">
    <name type="scientific">Muricoprocola aceti</name>
    <dbReference type="NCBI Taxonomy" id="2981772"/>
    <lineage>
        <taxon>Bacteria</taxon>
        <taxon>Bacillati</taxon>
        <taxon>Bacillota</taxon>
        <taxon>Clostridia</taxon>
        <taxon>Lachnospirales</taxon>
        <taxon>Lachnospiraceae</taxon>
        <taxon>Muricoprocola</taxon>
    </lineage>
</organism>